<accession>A0A1I4S8D7</accession>
<feature type="domain" description="MIP18 family-like" evidence="1">
    <location>
        <begin position="5"/>
        <end position="57"/>
    </location>
</feature>
<dbReference type="InterPro" id="IPR011883">
    <property type="entry name" value="PaaD-like"/>
</dbReference>
<dbReference type="PANTHER" id="PTHR42831:SF3">
    <property type="entry name" value="1,2-PHENYLACETYL-COA EPOXIDASE, SUBUNIT D-RELATED"/>
    <property type="match status" value="1"/>
</dbReference>
<feature type="domain" description="PaaD zinc beta ribbon" evidence="2">
    <location>
        <begin position="108"/>
        <end position="159"/>
    </location>
</feature>
<dbReference type="InterPro" id="IPR002744">
    <property type="entry name" value="MIP18-like"/>
</dbReference>
<dbReference type="InterPro" id="IPR034904">
    <property type="entry name" value="FSCA_dom_sf"/>
</dbReference>
<name>A0A1I4S8D7_9FLAO</name>
<dbReference type="RefSeq" id="WP_092905471.1">
    <property type="nucleotide sequence ID" value="NZ_FOUZ01000001.1"/>
</dbReference>
<organism evidence="3 4">
    <name type="scientific">Algoriella xinjiangensis</name>
    <dbReference type="NCBI Taxonomy" id="684065"/>
    <lineage>
        <taxon>Bacteria</taxon>
        <taxon>Pseudomonadati</taxon>
        <taxon>Bacteroidota</taxon>
        <taxon>Flavobacteriia</taxon>
        <taxon>Flavobacteriales</taxon>
        <taxon>Weeksellaceae</taxon>
        <taxon>Algoriella</taxon>
    </lineage>
</organism>
<dbReference type="Gene3D" id="3.30.300.130">
    <property type="entry name" value="Fe-S cluster assembly (FSCA)"/>
    <property type="match status" value="1"/>
</dbReference>
<dbReference type="Pfam" id="PF01883">
    <property type="entry name" value="FeS_assembly_P"/>
    <property type="match status" value="1"/>
</dbReference>
<dbReference type="InterPro" id="IPR052339">
    <property type="entry name" value="Fe-S_Maturation_MIP18"/>
</dbReference>
<dbReference type="AlphaFoldDB" id="A0A1I4S8D7"/>
<proteinExistence type="predicted"/>
<evidence type="ECO:0000259" key="2">
    <source>
        <dbReference type="Pfam" id="PF23451"/>
    </source>
</evidence>
<dbReference type="OrthoDB" id="3684942at2"/>
<reference evidence="4" key="1">
    <citation type="submission" date="2016-10" db="EMBL/GenBank/DDBJ databases">
        <authorList>
            <person name="Varghese N."/>
            <person name="Submissions S."/>
        </authorList>
    </citation>
    <scope>NUCLEOTIDE SEQUENCE [LARGE SCALE GENOMIC DNA]</scope>
    <source>
        <strain evidence="4">XJ109</strain>
    </source>
</reference>
<dbReference type="Proteomes" id="UP000199149">
    <property type="component" value="Unassembled WGS sequence"/>
</dbReference>
<dbReference type="InterPro" id="IPR056572">
    <property type="entry name" value="Zn_ribbon_PaaD"/>
</dbReference>
<evidence type="ECO:0000259" key="1">
    <source>
        <dbReference type="Pfam" id="PF01883"/>
    </source>
</evidence>
<protein>
    <submittedName>
        <fullName evidence="3">Ring-1,2-phenylacetyl-CoA epoxidase subunit PaaD</fullName>
    </submittedName>
</protein>
<dbReference type="SUPFAM" id="SSF117916">
    <property type="entry name" value="Fe-S cluster assembly (FSCA) domain-like"/>
    <property type="match status" value="1"/>
</dbReference>
<sequence>MVTEKEIWQYMEEVADPEIPVISVIDLGVVRKIDLIDQESVNITITPTYSGCPAVSAFSISIRLKLIEKGFKNINVINQLSPTWTTDWMTEEGKQKMKAYGIAPPNKTPSSDALFSDEQEVECPQCGSMDTRLISQFGSTACKAMYQCNSCHEPFDYFKCHH</sequence>
<evidence type="ECO:0000313" key="4">
    <source>
        <dbReference type="Proteomes" id="UP000199149"/>
    </source>
</evidence>
<dbReference type="Pfam" id="PF23451">
    <property type="entry name" value="Zn_ribbon_PaaD"/>
    <property type="match status" value="1"/>
</dbReference>
<gene>
    <name evidence="3" type="ORF">SAMN05421738_10199</name>
</gene>
<evidence type="ECO:0000313" key="3">
    <source>
        <dbReference type="EMBL" id="SFM60765.1"/>
    </source>
</evidence>
<keyword evidence="4" id="KW-1185">Reference proteome</keyword>
<dbReference type="STRING" id="684065.SAMN05421738_10199"/>
<dbReference type="NCBIfam" id="TIGR02159">
    <property type="entry name" value="PA_CoA_Oxy4"/>
    <property type="match status" value="1"/>
</dbReference>
<dbReference type="PANTHER" id="PTHR42831">
    <property type="entry name" value="FE-S PROTEIN MATURATION AUXILIARY FACTOR YITW"/>
    <property type="match status" value="1"/>
</dbReference>
<dbReference type="EMBL" id="FOUZ01000001">
    <property type="protein sequence ID" value="SFM60765.1"/>
    <property type="molecule type" value="Genomic_DNA"/>
</dbReference>